<keyword evidence="2" id="KW-1185">Reference proteome</keyword>
<evidence type="ECO:0000313" key="2">
    <source>
        <dbReference type="Proteomes" id="UP000003250"/>
    </source>
</evidence>
<dbReference type="EMBL" id="AHAM01000021">
    <property type="protein sequence ID" value="EHK59019.1"/>
    <property type="molecule type" value="Genomic_DNA"/>
</dbReference>
<accession>H0HJV6</accession>
<organism evidence="1 2">
    <name type="scientific">Mesorhizobium alhagi CCNWXJ12-2</name>
    <dbReference type="NCBI Taxonomy" id="1107882"/>
    <lineage>
        <taxon>Bacteria</taxon>
        <taxon>Pseudomonadati</taxon>
        <taxon>Pseudomonadota</taxon>
        <taxon>Alphaproteobacteria</taxon>
        <taxon>Hyphomicrobiales</taxon>
        <taxon>Phyllobacteriaceae</taxon>
        <taxon>Allomesorhizobium</taxon>
    </lineage>
</organism>
<dbReference type="OrthoDB" id="5458416at2"/>
<dbReference type="RefSeq" id="WP_008834068.1">
    <property type="nucleotide sequence ID" value="NZ_AHAM01000021.1"/>
</dbReference>
<dbReference type="Proteomes" id="UP000003250">
    <property type="component" value="Unassembled WGS sequence"/>
</dbReference>
<proteinExistence type="predicted"/>
<evidence type="ECO:0000313" key="1">
    <source>
        <dbReference type="EMBL" id="EHK59019.1"/>
    </source>
</evidence>
<reference evidence="1 2" key="1">
    <citation type="journal article" date="2012" name="J. Bacteriol.">
        <title>Draft Genome Sequence of Mesorhizobium alhagi CCNWXJ12-2T, a Novel Salt-Resistant Species Isolated from the Desert of Northwestern China.</title>
        <authorList>
            <person name="Zhou M."/>
            <person name="Chen W."/>
            <person name="Chen H."/>
            <person name="Wei G."/>
        </authorList>
    </citation>
    <scope>NUCLEOTIDE SEQUENCE [LARGE SCALE GENOMIC DNA]</scope>
    <source>
        <strain evidence="1 2">CCNWXJ12-2</strain>
    </source>
</reference>
<protein>
    <recommendedName>
        <fullName evidence="3">SRPBCC family protein</fullName>
    </recommendedName>
</protein>
<gene>
    <name evidence="1" type="ORF">MAXJ12_02056</name>
</gene>
<dbReference type="SUPFAM" id="SSF55961">
    <property type="entry name" value="Bet v1-like"/>
    <property type="match status" value="1"/>
</dbReference>
<dbReference type="PATRIC" id="fig|1107882.3.peg.409"/>
<dbReference type="AlphaFoldDB" id="H0HJV6"/>
<sequence>MRVAFCHEISLPLPAEEAFPLFTPRGEELWVPDWAPEYISPASGEVCKEMIFATGSGDEATLWTCLEWQPAERHVRYLRTTPGSRVAFVDVTCKPDGAARTMACVSYSYVPLSERGRAFIAAITPESFAAGIDEWAVLIREYRARQTAA</sequence>
<name>H0HJV6_9HYPH</name>
<evidence type="ECO:0008006" key="3">
    <source>
        <dbReference type="Google" id="ProtNLM"/>
    </source>
</evidence>